<organism evidence="5 6">
    <name type="scientific">Olsenella profusa F0195</name>
    <dbReference type="NCBI Taxonomy" id="1125712"/>
    <lineage>
        <taxon>Bacteria</taxon>
        <taxon>Bacillati</taxon>
        <taxon>Actinomycetota</taxon>
        <taxon>Coriobacteriia</taxon>
        <taxon>Coriobacteriales</taxon>
        <taxon>Atopobiaceae</taxon>
        <taxon>Olsenella</taxon>
    </lineage>
</organism>
<dbReference type="RefSeq" id="WP_021725887.1">
    <property type="nucleotide sequence ID" value="NZ_AWEZ01000043.1"/>
</dbReference>
<dbReference type="SUPFAM" id="SSF53822">
    <property type="entry name" value="Periplasmic binding protein-like I"/>
    <property type="match status" value="1"/>
</dbReference>
<dbReference type="GO" id="GO:0000976">
    <property type="term" value="F:transcription cis-regulatory region binding"/>
    <property type="evidence" value="ECO:0007669"/>
    <property type="project" value="TreeGrafter"/>
</dbReference>
<dbReference type="Proteomes" id="UP000016638">
    <property type="component" value="Unassembled WGS sequence"/>
</dbReference>
<dbReference type="GO" id="GO:0003700">
    <property type="term" value="F:DNA-binding transcription factor activity"/>
    <property type="evidence" value="ECO:0007669"/>
    <property type="project" value="TreeGrafter"/>
</dbReference>
<dbReference type="PATRIC" id="fig|1125712.3.peg.958"/>
<accession>U2V080</accession>
<dbReference type="EMBL" id="AWEZ01000043">
    <property type="protein sequence ID" value="ERL08747.1"/>
    <property type="molecule type" value="Genomic_DNA"/>
</dbReference>
<comment type="caution">
    <text evidence="5">The sequence shown here is derived from an EMBL/GenBank/DDBJ whole genome shotgun (WGS) entry which is preliminary data.</text>
</comment>
<evidence type="ECO:0000259" key="4">
    <source>
        <dbReference type="PROSITE" id="PS50932"/>
    </source>
</evidence>
<proteinExistence type="predicted"/>
<name>U2V080_9ACTN</name>
<evidence type="ECO:0000256" key="1">
    <source>
        <dbReference type="ARBA" id="ARBA00023015"/>
    </source>
</evidence>
<dbReference type="eggNOG" id="COG1609">
    <property type="taxonomic scope" value="Bacteria"/>
</dbReference>
<evidence type="ECO:0000313" key="5">
    <source>
        <dbReference type="EMBL" id="ERL08747.1"/>
    </source>
</evidence>
<keyword evidence="6" id="KW-1185">Reference proteome</keyword>
<keyword evidence="1" id="KW-0805">Transcription regulation</keyword>
<evidence type="ECO:0000256" key="2">
    <source>
        <dbReference type="ARBA" id="ARBA00023125"/>
    </source>
</evidence>
<dbReference type="CDD" id="cd06267">
    <property type="entry name" value="PBP1_LacI_sugar_binding-like"/>
    <property type="match status" value="1"/>
</dbReference>
<evidence type="ECO:0000313" key="6">
    <source>
        <dbReference type="Proteomes" id="UP000016638"/>
    </source>
</evidence>
<gene>
    <name evidence="5" type="ORF">HMPREF1316_0328</name>
</gene>
<dbReference type="Pfam" id="PF13377">
    <property type="entry name" value="Peripla_BP_3"/>
    <property type="match status" value="1"/>
</dbReference>
<dbReference type="CDD" id="cd01392">
    <property type="entry name" value="HTH_LacI"/>
    <property type="match status" value="1"/>
</dbReference>
<keyword evidence="3" id="KW-0804">Transcription</keyword>
<dbReference type="SMART" id="SM00354">
    <property type="entry name" value="HTH_LACI"/>
    <property type="match status" value="1"/>
</dbReference>
<dbReference type="Pfam" id="PF00356">
    <property type="entry name" value="LacI"/>
    <property type="match status" value="1"/>
</dbReference>
<dbReference type="PROSITE" id="PS50932">
    <property type="entry name" value="HTH_LACI_2"/>
    <property type="match status" value="1"/>
</dbReference>
<dbReference type="InterPro" id="IPR000843">
    <property type="entry name" value="HTH_LacI"/>
</dbReference>
<dbReference type="InterPro" id="IPR028082">
    <property type="entry name" value="Peripla_BP_I"/>
</dbReference>
<dbReference type="STRING" id="1125712.HMPREF1316_0328"/>
<dbReference type="InterPro" id="IPR046335">
    <property type="entry name" value="LacI/GalR-like_sensor"/>
</dbReference>
<dbReference type="SUPFAM" id="SSF47413">
    <property type="entry name" value="lambda repressor-like DNA-binding domains"/>
    <property type="match status" value="1"/>
</dbReference>
<dbReference type="PRINTS" id="PR00036">
    <property type="entry name" value="HTHLACI"/>
</dbReference>
<dbReference type="Gene3D" id="3.40.50.2300">
    <property type="match status" value="2"/>
</dbReference>
<keyword evidence="2" id="KW-0238">DNA-binding</keyword>
<dbReference type="PANTHER" id="PTHR30146">
    <property type="entry name" value="LACI-RELATED TRANSCRIPTIONAL REPRESSOR"/>
    <property type="match status" value="1"/>
</dbReference>
<dbReference type="InterPro" id="IPR010982">
    <property type="entry name" value="Lambda_DNA-bd_dom_sf"/>
</dbReference>
<reference evidence="5 6" key="1">
    <citation type="submission" date="2013-08" db="EMBL/GenBank/DDBJ databases">
        <authorList>
            <person name="Durkin A.S."/>
            <person name="Haft D.R."/>
            <person name="McCorrison J."/>
            <person name="Torralba M."/>
            <person name="Gillis M."/>
            <person name="Haft D.H."/>
            <person name="Methe B."/>
            <person name="Sutton G."/>
            <person name="Nelson K.E."/>
        </authorList>
    </citation>
    <scope>NUCLEOTIDE SEQUENCE [LARGE SCALE GENOMIC DNA]</scope>
    <source>
        <strain evidence="5 6">F0195</strain>
    </source>
</reference>
<dbReference type="PANTHER" id="PTHR30146:SF109">
    <property type="entry name" value="HTH-TYPE TRANSCRIPTIONAL REGULATOR GALS"/>
    <property type="match status" value="1"/>
</dbReference>
<feature type="domain" description="HTH lacI-type" evidence="4">
    <location>
        <begin position="2"/>
        <end position="56"/>
    </location>
</feature>
<sequence>MVTIRDVAQQCGVSVSTVSRVINDHPDVSERVRRRVHVAINELSYVPNKAAQDLVHPQGDSIGVVVRGADNPFYVPIVRAIEEVCELAGYTMVMCQLSDDADEVGQAAALVKSKRLKGVILLGGHFDYDASTGAVIGVPFACCTFTNCFGSLDRGTYSSVSIDDVAEAERATQLLLDTGHRTIALLTPATDDQSISELRYKGFRSALGKAKVPLDEGLVLETGSFSMASAYEATAGLVGRRRDVTAIFAISDAMALASMKALAEAGRRVPEDVSLVAIDGLEVSLYSVPTLTTLVQPTQTMGERAAQILIDQIEGRGQARHVRLPTDLRTGGTLVRPPGTSTP</sequence>
<dbReference type="AlphaFoldDB" id="U2V080"/>
<dbReference type="Gene3D" id="1.10.260.40">
    <property type="entry name" value="lambda repressor-like DNA-binding domains"/>
    <property type="match status" value="1"/>
</dbReference>
<protein>
    <submittedName>
        <fullName evidence="5">Small molecule-binding regulator domain protein</fullName>
    </submittedName>
</protein>
<evidence type="ECO:0000256" key="3">
    <source>
        <dbReference type="ARBA" id="ARBA00023163"/>
    </source>
</evidence>